<proteinExistence type="predicted"/>
<reference evidence="2 3" key="1">
    <citation type="submission" date="2016-07" db="EMBL/GenBank/DDBJ databases">
        <title>Multiple horizontal gene transfer events from other fungi enriched the ability of initially mycotrophic Trichoderma (Ascomycota) to feed on dead plant biomass.</title>
        <authorList>
            <consortium name="DOE Joint Genome Institute"/>
            <person name="Aerts A."/>
            <person name="Atanasova L."/>
            <person name="Chenthamara K."/>
            <person name="Zhang J."/>
            <person name="Grujic M."/>
            <person name="Henrissat B."/>
            <person name="Kuo A."/>
            <person name="Salamov A."/>
            <person name="Lipzen A."/>
            <person name="Labutti K."/>
            <person name="Barry K."/>
            <person name="Miao Y."/>
            <person name="Rahimi M.J."/>
            <person name="Shen Q."/>
            <person name="Grigoriev I.V."/>
            <person name="Kubicek C.P."/>
            <person name="Druzhinina I.S."/>
        </authorList>
    </citation>
    <scope>NUCLEOTIDE SEQUENCE [LARGE SCALE GENOMIC DNA]</scope>
    <source>
        <strain evidence="2 3">CBS 433.97</strain>
    </source>
</reference>
<gene>
    <name evidence="2" type="ORF">M441DRAFT_56644</name>
</gene>
<dbReference type="AlphaFoldDB" id="A0A2T3ZFT7"/>
<sequence length="138" mass="15206">MVRIEIYVNGRLLPRSILVPPPEEPPACCHCGGQSKKFITRSTNRNGNAGRPYYKCTCCSKFLAFADDRGNDPNNPRCDCGVSSKRQLASREKGRKIHYVCRLGKCNFYDVQLSAIDGSVATVEGDELASALAMLSIF</sequence>
<dbReference type="EMBL" id="KZ679259">
    <property type="protein sequence ID" value="PTB43660.1"/>
    <property type="molecule type" value="Genomic_DNA"/>
</dbReference>
<keyword evidence="3" id="KW-1185">Reference proteome</keyword>
<dbReference type="OrthoDB" id="4469945at2759"/>
<accession>A0A2T3ZFT7</accession>
<protein>
    <recommendedName>
        <fullName evidence="1">GRF-like zinc ribbon domain-containing protein</fullName>
    </recommendedName>
</protein>
<feature type="domain" description="GRF-like zinc ribbon" evidence="1">
    <location>
        <begin position="25"/>
        <end position="69"/>
    </location>
</feature>
<dbReference type="Proteomes" id="UP000240493">
    <property type="component" value="Unassembled WGS sequence"/>
</dbReference>
<evidence type="ECO:0000313" key="3">
    <source>
        <dbReference type="Proteomes" id="UP000240493"/>
    </source>
</evidence>
<organism evidence="2 3">
    <name type="scientific">Trichoderma asperellum (strain ATCC 204424 / CBS 433.97 / NBRC 101777)</name>
    <dbReference type="NCBI Taxonomy" id="1042311"/>
    <lineage>
        <taxon>Eukaryota</taxon>
        <taxon>Fungi</taxon>
        <taxon>Dikarya</taxon>
        <taxon>Ascomycota</taxon>
        <taxon>Pezizomycotina</taxon>
        <taxon>Sordariomycetes</taxon>
        <taxon>Hypocreomycetidae</taxon>
        <taxon>Hypocreales</taxon>
        <taxon>Hypocreaceae</taxon>
        <taxon>Trichoderma</taxon>
    </lineage>
</organism>
<name>A0A2T3ZFT7_TRIA4</name>
<dbReference type="Pfam" id="PF23549">
    <property type="entry name" value="Zn_ribbon_GRF_2"/>
    <property type="match status" value="1"/>
</dbReference>
<evidence type="ECO:0000313" key="2">
    <source>
        <dbReference type="EMBL" id="PTB43660.1"/>
    </source>
</evidence>
<dbReference type="InterPro" id="IPR056444">
    <property type="entry name" value="Zn_ribbon_GRF_2"/>
</dbReference>
<evidence type="ECO:0000259" key="1">
    <source>
        <dbReference type="Pfam" id="PF23549"/>
    </source>
</evidence>